<proteinExistence type="predicted"/>
<dbReference type="Gene3D" id="3.40.30.10">
    <property type="entry name" value="Glutaredoxin"/>
    <property type="match status" value="1"/>
</dbReference>
<gene>
    <name evidence="1" type="ORF">METZ01_LOCUS279460</name>
</gene>
<evidence type="ECO:0008006" key="2">
    <source>
        <dbReference type="Google" id="ProtNLM"/>
    </source>
</evidence>
<dbReference type="EMBL" id="UINC01082125">
    <property type="protein sequence ID" value="SVC26606.1"/>
    <property type="molecule type" value="Genomic_DNA"/>
</dbReference>
<reference evidence="1" key="1">
    <citation type="submission" date="2018-05" db="EMBL/GenBank/DDBJ databases">
        <authorList>
            <person name="Lanie J.A."/>
            <person name="Ng W.-L."/>
            <person name="Kazmierczak K.M."/>
            <person name="Andrzejewski T.M."/>
            <person name="Davidsen T.M."/>
            <person name="Wayne K.J."/>
            <person name="Tettelin H."/>
            <person name="Glass J.I."/>
            <person name="Rusch D."/>
            <person name="Podicherti R."/>
            <person name="Tsui H.-C.T."/>
            <person name="Winkler M.E."/>
        </authorList>
    </citation>
    <scope>NUCLEOTIDE SEQUENCE</scope>
</reference>
<sequence>MNSGYLTVYIDYKSPYAYLAIEPTCQLQRDFEIAVDWLPYTLHIPDFLGSAKVDEQGRVLEEERTAHQWRRVRYSYMDARRYATLRGLTIRGPH</sequence>
<accession>A0A382KQQ0</accession>
<name>A0A382KQQ0_9ZZZZ</name>
<evidence type="ECO:0000313" key="1">
    <source>
        <dbReference type="EMBL" id="SVC26606.1"/>
    </source>
</evidence>
<feature type="non-terminal residue" evidence="1">
    <location>
        <position position="94"/>
    </location>
</feature>
<dbReference type="AlphaFoldDB" id="A0A382KQQ0"/>
<organism evidence="1">
    <name type="scientific">marine metagenome</name>
    <dbReference type="NCBI Taxonomy" id="408172"/>
    <lineage>
        <taxon>unclassified sequences</taxon>
        <taxon>metagenomes</taxon>
        <taxon>ecological metagenomes</taxon>
    </lineage>
</organism>
<protein>
    <recommendedName>
        <fullName evidence="2">DSBA-like thioredoxin domain-containing protein</fullName>
    </recommendedName>
</protein>